<organism evidence="1">
    <name type="scientific">uncultured marine thaumarchaeote KM3_82_D05</name>
    <dbReference type="NCBI Taxonomy" id="1456304"/>
    <lineage>
        <taxon>Archaea</taxon>
        <taxon>Nitrososphaerota</taxon>
        <taxon>environmental samples</taxon>
    </lineage>
</organism>
<reference evidence="1" key="1">
    <citation type="journal article" date="2014" name="Genome Biol. Evol.">
        <title>Pangenome evidence for extensive interdomain horizontal transfer affecting lineage core and shell genes in uncultured planktonic thaumarchaeota and euryarchaeota.</title>
        <authorList>
            <person name="Deschamps P."/>
            <person name="Zivanovic Y."/>
            <person name="Moreira D."/>
            <person name="Rodriguez-Valera F."/>
            <person name="Lopez-Garcia P."/>
        </authorList>
    </citation>
    <scope>NUCLEOTIDE SEQUENCE</scope>
</reference>
<name>A0A075HVA6_9ARCH</name>
<accession>A0A075HVA6</accession>
<dbReference type="AlphaFoldDB" id="A0A075HVA6"/>
<dbReference type="EMBL" id="KF901107">
    <property type="protein sequence ID" value="AIF18352.1"/>
    <property type="molecule type" value="Genomic_DNA"/>
</dbReference>
<evidence type="ECO:0000313" key="1">
    <source>
        <dbReference type="EMBL" id="AIF18352.1"/>
    </source>
</evidence>
<proteinExistence type="predicted"/>
<protein>
    <submittedName>
        <fullName evidence="1">Uncharacterized protein</fullName>
    </submittedName>
</protein>
<sequence length="123" mass="13802">MFYRSQSARYGLVTLGARHPSEWYVLGRDAQLGHGQIGQPLSPPPQYALMGPEELVRGAGQIVAPGLLDVHEQVRGIVDGIHEHLRTDLVRLPAYVGHVVDCARQVRCRPHCNQYRVLVNRFI</sequence>